<comment type="subcellular location">
    <subcellularLocation>
        <location evidence="1">Membrane</location>
        <topology evidence="1">Multi-pass membrane protein</topology>
    </subcellularLocation>
</comment>
<proteinExistence type="inferred from homology"/>
<dbReference type="GO" id="GO:0005886">
    <property type="term" value="C:plasma membrane"/>
    <property type="evidence" value="ECO:0007669"/>
    <property type="project" value="TreeGrafter"/>
</dbReference>
<dbReference type="Proteomes" id="UP000243985">
    <property type="component" value="Unassembled WGS sequence"/>
</dbReference>
<dbReference type="Pfam" id="PF01098">
    <property type="entry name" value="FTSW_RODA_SPOVE"/>
    <property type="match status" value="1"/>
</dbReference>
<feature type="transmembrane region" description="Helical" evidence="16">
    <location>
        <begin position="193"/>
        <end position="212"/>
    </location>
</feature>
<dbReference type="EC" id="2.4.99.28" evidence="14"/>
<feature type="transmembrane region" description="Helical" evidence="16">
    <location>
        <begin position="115"/>
        <end position="138"/>
    </location>
</feature>
<keyword evidence="3" id="KW-0808">Transferase</keyword>
<keyword evidence="7 16" id="KW-1133">Transmembrane helix</keyword>
<comment type="caution">
    <text evidence="17">The sequence shown here is derived from an EMBL/GenBank/DDBJ whole genome shotgun (WGS) entry which is preliminary data.</text>
</comment>
<evidence type="ECO:0000256" key="9">
    <source>
        <dbReference type="ARBA" id="ARBA00032370"/>
    </source>
</evidence>
<evidence type="ECO:0000256" key="10">
    <source>
        <dbReference type="ARBA" id="ARBA00033270"/>
    </source>
</evidence>
<evidence type="ECO:0000256" key="3">
    <source>
        <dbReference type="ARBA" id="ARBA00022679"/>
    </source>
</evidence>
<evidence type="ECO:0000313" key="18">
    <source>
        <dbReference type="Proteomes" id="UP000243985"/>
    </source>
</evidence>
<feature type="transmembrane region" description="Helical" evidence="16">
    <location>
        <begin position="16"/>
        <end position="36"/>
    </location>
</feature>
<name>A0A2T5XYP2_9FLAO</name>
<feature type="transmembrane region" description="Helical" evidence="16">
    <location>
        <begin position="354"/>
        <end position="377"/>
    </location>
</feature>
<comment type="catalytic activity">
    <reaction evidence="15">
        <text>[GlcNAc-(1-&gt;4)-Mur2Ac(oyl-L-Ala-gamma-D-Glu-L-Lys-D-Ala-D-Ala)](n)-di-trans,octa-cis-undecaprenyl diphosphate + beta-D-GlcNAc-(1-&gt;4)-Mur2Ac(oyl-L-Ala-gamma-D-Glu-L-Lys-D-Ala-D-Ala)-di-trans,octa-cis-undecaprenyl diphosphate = [GlcNAc-(1-&gt;4)-Mur2Ac(oyl-L-Ala-gamma-D-Glu-L-Lys-D-Ala-D-Ala)](n+1)-di-trans,octa-cis-undecaprenyl diphosphate + di-trans,octa-cis-undecaprenyl diphosphate + H(+)</text>
        <dbReference type="Rhea" id="RHEA:23708"/>
        <dbReference type="Rhea" id="RHEA-COMP:9602"/>
        <dbReference type="Rhea" id="RHEA-COMP:9603"/>
        <dbReference type="ChEBI" id="CHEBI:15378"/>
        <dbReference type="ChEBI" id="CHEBI:58405"/>
        <dbReference type="ChEBI" id="CHEBI:60033"/>
        <dbReference type="ChEBI" id="CHEBI:78435"/>
        <dbReference type="EC" id="2.4.99.28"/>
    </reaction>
</comment>
<dbReference type="RefSeq" id="WP_425430549.1">
    <property type="nucleotide sequence ID" value="NZ_QBKG01000001.1"/>
</dbReference>
<evidence type="ECO:0000256" key="7">
    <source>
        <dbReference type="ARBA" id="ARBA00022989"/>
    </source>
</evidence>
<dbReference type="GeneID" id="84579725"/>
<reference evidence="17 18" key="1">
    <citation type="submission" date="2018-04" db="EMBL/GenBank/DDBJ databases">
        <title>Genomic Encyclopedia of Archaeal and Bacterial Type Strains, Phase II (KMG-II): from individual species to whole genera.</title>
        <authorList>
            <person name="Goeker M."/>
        </authorList>
    </citation>
    <scope>NUCLEOTIDE SEQUENCE [LARGE SCALE GENOMIC DNA]</scope>
    <source>
        <strain evidence="17 18">DSM 22902</strain>
    </source>
</reference>
<keyword evidence="4 16" id="KW-0812">Transmembrane</keyword>
<gene>
    <name evidence="17" type="ORF">C8P65_101322</name>
</gene>
<keyword evidence="8 16" id="KW-0472">Membrane</keyword>
<evidence type="ECO:0000256" key="5">
    <source>
        <dbReference type="ARBA" id="ARBA00022960"/>
    </source>
</evidence>
<evidence type="ECO:0000256" key="6">
    <source>
        <dbReference type="ARBA" id="ARBA00022984"/>
    </source>
</evidence>
<evidence type="ECO:0000256" key="11">
    <source>
        <dbReference type="ARBA" id="ARBA00038053"/>
    </source>
</evidence>
<evidence type="ECO:0000256" key="2">
    <source>
        <dbReference type="ARBA" id="ARBA00022676"/>
    </source>
</evidence>
<feature type="transmembrane region" description="Helical" evidence="16">
    <location>
        <begin position="321"/>
        <end position="342"/>
    </location>
</feature>
<keyword evidence="5" id="KW-0133">Cell shape</keyword>
<feature type="transmembrane region" description="Helical" evidence="16">
    <location>
        <begin position="288"/>
        <end position="309"/>
    </location>
</feature>
<organism evidence="17 18">
    <name type="scientific">Capnocytophaga leadbetteri</name>
    <dbReference type="NCBI Taxonomy" id="327575"/>
    <lineage>
        <taxon>Bacteria</taxon>
        <taxon>Pseudomonadati</taxon>
        <taxon>Bacteroidota</taxon>
        <taxon>Flavobacteriia</taxon>
        <taxon>Flavobacteriales</taxon>
        <taxon>Flavobacteriaceae</taxon>
        <taxon>Capnocytophaga</taxon>
    </lineage>
</organism>
<accession>A0A2T5XYP2</accession>
<keyword evidence="17" id="KW-0131">Cell cycle</keyword>
<evidence type="ECO:0000256" key="15">
    <source>
        <dbReference type="ARBA" id="ARBA00049902"/>
    </source>
</evidence>
<comment type="similarity">
    <text evidence="11">Belongs to the SEDS family. FtsW subfamily.</text>
</comment>
<feature type="transmembrane region" description="Helical" evidence="16">
    <location>
        <begin position="84"/>
        <end position="103"/>
    </location>
</feature>
<dbReference type="GO" id="GO:0008955">
    <property type="term" value="F:peptidoglycan glycosyltransferase activity"/>
    <property type="evidence" value="ECO:0007669"/>
    <property type="project" value="UniProtKB-EC"/>
</dbReference>
<protein>
    <recommendedName>
        <fullName evidence="12">Probable peptidoglycan glycosyltransferase FtsW</fullName>
        <ecNumber evidence="14">2.4.99.28</ecNumber>
    </recommendedName>
    <alternativeName>
        <fullName evidence="13">Cell division protein FtsW</fullName>
    </alternativeName>
    <alternativeName>
        <fullName evidence="10">Cell wall polymerase</fullName>
    </alternativeName>
    <alternativeName>
        <fullName evidence="9">Peptidoglycan polymerase</fullName>
    </alternativeName>
</protein>
<sequence>MFVIDWIAKNIKGDKTLWALIVIFAFISSLAVYSTSSNLEYVVRTGTTTAGYFFKHFFFVGLGISTAFVVHKIPYRFFRPASRLGLLLSVGLLIMAIFTGTTIKEANASRWINVLGFSFQPSAFALIVLMVYVASYLAKNHDKKISFKDSLLPLWTPVVAITALVVFANLSTALIIVFSVVLLAFLGGYPFKYLLYIAGIGIALGGLLFLFAKAFPDLAPSRFSTWESRIDSYFAQDENKKEIYQVELSKMAIAKGGIVGQGPGKSTMKNFLPQSSSDFIYAIITEEYGSMGALFIMALYFILLFRLVVISQQAATLFGQLLALGLGIPIMLQAIINMAVAVELMPVTGQNLPLISSGGTSIWMTCLALGCILSVSARKRKDGKMEKDKPEADVEEELAENIIKITKDEKQKTK</sequence>
<feature type="transmembrane region" description="Helical" evidence="16">
    <location>
        <begin position="57"/>
        <end position="78"/>
    </location>
</feature>
<dbReference type="PANTHER" id="PTHR30474:SF2">
    <property type="entry name" value="PEPTIDOGLYCAN GLYCOSYLTRANSFERASE FTSW-RELATED"/>
    <property type="match status" value="1"/>
</dbReference>
<dbReference type="GO" id="GO:0051301">
    <property type="term" value="P:cell division"/>
    <property type="evidence" value="ECO:0007669"/>
    <property type="project" value="UniProtKB-KW"/>
</dbReference>
<dbReference type="PANTHER" id="PTHR30474">
    <property type="entry name" value="CELL CYCLE PROTEIN"/>
    <property type="match status" value="1"/>
</dbReference>
<evidence type="ECO:0000256" key="8">
    <source>
        <dbReference type="ARBA" id="ARBA00023136"/>
    </source>
</evidence>
<dbReference type="GO" id="GO:0015648">
    <property type="term" value="F:lipid-linked peptidoglycan transporter activity"/>
    <property type="evidence" value="ECO:0007669"/>
    <property type="project" value="TreeGrafter"/>
</dbReference>
<evidence type="ECO:0000256" key="12">
    <source>
        <dbReference type="ARBA" id="ARBA00041185"/>
    </source>
</evidence>
<evidence type="ECO:0000313" key="17">
    <source>
        <dbReference type="EMBL" id="PTX08654.1"/>
    </source>
</evidence>
<dbReference type="AlphaFoldDB" id="A0A2T5XYP2"/>
<keyword evidence="6" id="KW-0573">Peptidoglycan synthesis</keyword>
<dbReference type="InterPro" id="IPR001182">
    <property type="entry name" value="FtsW/RodA"/>
</dbReference>
<dbReference type="GO" id="GO:0008360">
    <property type="term" value="P:regulation of cell shape"/>
    <property type="evidence" value="ECO:0007669"/>
    <property type="project" value="UniProtKB-KW"/>
</dbReference>
<keyword evidence="2" id="KW-0328">Glycosyltransferase</keyword>
<dbReference type="GO" id="GO:0032153">
    <property type="term" value="C:cell division site"/>
    <property type="evidence" value="ECO:0007669"/>
    <property type="project" value="TreeGrafter"/>
</dbReference>
<dbReference type="EMBL" id="QBKG01000001">
    <property type="protein sequence ID" value="PTX08654.1"/>
    <property type="molecule type" value="Genomic_DNA"/>
</dbReference>
<evidence type="ECO:0000256" key="1">
    <source>
        <dbReference type="ARBA" id="ARBA00004141"/>
    </source>
</evidence>
<feature type="transmembrane region" description="Helical" evidence="16">
    <location>
        <begin position="158"/>
        <end position="186"/>
    </location>
</feature>
<keyword evidence="17" id="KW-0132">Cell division</keyword>
<dbReference type="GO" id="GO:0009252">
    <property type="term" value="P:peptidoglycan biosynthetic process"/>
    <property type="evidence" value="ECO:0007669"/>
    <property type="project" value="UniProtKB-KW"/>
</dbReference>
<evidence type="ECO:0000256" key="16">
    <source>
        <dbReference type="SAM" id="Phobius"/>
    </source>
</evidence>
<evidence type="ECO:0000256" key="4">
    <source>
        <dbReference type="ARBA" id="ARBA00022692"/>
    </source>
</evidence>
<evidence type="ECO:0000256" key="14">
    <source>
        <dbReference type="ARBA" id="ARBA00044770"/>
    </source>
</evidence>
<evidence type="ECO:0000256" key="13">
    <source>
        <dbReference type="ARBA" id="ARBA00041418"/>
    </source>
</evidence>